<organism evidence="2 3">
    <name type="scientific">Helobdella robusta</name>
    <name type="common">Californian leech</name>
    <dbReference type="NCBI Taxonomy" id="6412"/>
    <lineage>
        <taxon>Eukaryota</taxon>
        <taxon>Metazoa</taxon>
        <taxon>Spiralia</taxon>
        <taxon>Lophotrochozoa</taxon>
        <taxon>Annelida</taxon>
        <taxon>Clitellata</taxon>
        <taxon>Hirudinea</taxon>
        <taxon>Rhynchobdellida</taxon>
        <taxon>Glossiphoniidae</taxon>
        <taxon>Helobdella</taxon>
    </lineage>
</organism>
<proteinExistence type="predicted"/>
<evidence type="ECO:0000313" key="2">
    <source>
        <dbReference type="EnsemblMetazoa" id="HelroP170645"/>
    </source>
</evidence>
<dbReference type="EnsemblMetazoa" id="HelroT170645">
    <property type="protein sequence ID" value="HelroP170645"/>
    <property type="gene ID" value="HelroG170645"/>
</dbReference>
<evidence type="ECO:0000313" key="3">
    <source>
        <dbReference type="Proteomes" id="UP000015101"/>
    </source>
</evidence>
<dbReference type="InParanoid" id="T1F3A0"/>
<protein>
    <submittedName>
        <fullName evidence="1 2">Uncharacterized protein</fullName>
    </submittedName>
</protein>
<dbReference type="GeneID" id="20203299"/>
<dbReference type="Proteomes" id="UP000015101">
    <property type="component" value="Unassembled WGS sequence"/>
</dbReference>
<dbReference type="KEGG" id="hro:HELRODRAFT_170645"/>
<dbReference type="RefSeq" id="XP_009014693.1">
    <property type="nucleotide sequence ID" value="XM_009016445.1"/>
</dbReference>
<sequence>MTKNNENDDDYEDEDGLNGFESLLAEYDDVIAEGEFQNYLLNNCDGNDGVVCRGDDVLPSGEPGRRDGHHGWYNTLTDDSSNLVCPFEPHTYNHTYNNQPHIGIP</sequence>
<reference evidence="2" key="3">
    <citation type="submission" date="2015-06" db="UniProtKB">
        <authorList>
            <consortium name="EnsemblMetazoa"/>
        </authorList>
    </citation>
    <scope>IDENTIFICATION</scope>
</reference>
<keyword evidence="3" id="KW-1185">Reference proteome</keyword>
<accession>T1F3A0</accession>
<dbReference type="EMBL" id="KB096222">
    <property type="protein sequence ID" value="ESO07315.1"/>
    <property type="molecule type" value="Genomic_DNA"/>
</dbReference>
<dbReference type="HOGENOM" id="CLU_2239446_0_0_1"/>
<dbReference type="AlphaFoldDB" id="T1F3A0"/>
<dbReference type="CTD" id="20203299"/>
<reference evidence="3" key="1">
    <citation type="submission" date="2012-12" db="EMBL/GenBank/DDBJ databases">
        <authorList>
            <person name="Hellsten U."/>
            <person name="Grimwood J."/>
            <person name="Chapman J.A."/>
            <person name="Shapiro H."/>
            <person name="Aerts A."/>
            <person name="Otillar R.P."/>
            <person name="Terry A.Y."/>
            <person name="Boore J.L."/>
            <person name="Simakov O."/>
            <person name="Marletaz F."/>
            <person name="Cho S.-J."/>
            <person name="Edsinger-Gonzales E."/>
            <person name="Havlak P."/>
            <person name="Kuo D.-H."/>
            <person name="Larsson T."/>
            <person name="Lv J."/>
            <person name="Arendt D."/>
            <person name="Savage R."/>
            <person name="Osoegawa K."/>
            <person name="de Jong P."/>
            <person name="Lindberg D.R."/>
            <person name="Seaver E.C."/>
            <person name="Weisblat D.A."/>
            <person name="Putnam N.H."/>
            <person name="Grigoriev I.V."/>
            <person name="Rokhsar D.S."/>
        </authorList>
    </citation>
    <scope>NUCLEOTIDE SEQUENCE</scope>
</reference>
<reference evidence="1 3" key="2">
    <citation type="journal article" date="2013" name="Nature">
        <title>Insights into bilaterian evolution from three spiralian genomes.</title>
        <authorList>
            <person name="Simakov O."/>
            <person name="Marletaz F."/>
            <person name="Cho S.J."/>
            <person name="Edsinger-Gonzales E."/>
            <person name="Havlak P."/>
            <person name="Hellsten U."/>
            <person name="Kuo D.H."/>
            <person name="Larsson T."/>
            <person name="Lv J."/>
            <person name="Arendt D."/>
            <person name="Savage R."/>
            <person name="Osoegawa K."/>
            <person name="de Jong P."/>
            <person name="Grimwood J."/>
            <person name="Chapman J.A."/>
            <person name="Shapiro H."/>
            <person name="Aerts A."/>
            <person name="Otillar R.P."/>
            <person name="Terry A.Y."/>
            <person name="Boore J.L."/>
            <person name="Grigoriev I.V."/>
            <person name="Lindberg D.R."/>
            <person name="Seaver E.C."/>
            <person name="Weisblat D.A."/>
            <person name="Putnam N.H."/>
            <person name="Rokhsar D.S."/>
        </authorList>
    </citation>
    <scope>NUCLEOTIDE SEQUENCE</scope>
</reference>
<dbReference type="EMBL" id="AMQM01003629">
    <property type="status" value="NOT_ANNOTATED_CDS"/>
    <property type="molecule type" value="Genomic_DNA"/>
</dbReference>
<gene>
    <name evidence="2" type="primary">20203299</name>
    <name evidence="1" type="ORF">HELRODRAFT_170645</name>
</gene>
<name>T1F3A0_HELRO</name>
<evidence type="ECO:0000313" key="1">
    <source>
        <dbReference type="EMBL" id="ESO07315.1"/>
    </source>
</evidence>